<reference evidence="12" key="1">
    <citation type="submission" date="2015-01" db="EMBL/GenBank/DDBJ databases">
        <authorList>
            <person name="Manzano-Marin A."/>
            <person name="Manzano-Marin A."/>
        </authorList>
    </citation>
    <scope>NUCLEOTIDE SEQUENCE [LARGE SCALE GENOMIC DNA]</scope>
    <source>
        <strain evidence="12">obscurior</strain>
    </source>
</reference>
<gene>
    <name evidence="9 11" type="primary">lspA</name>
    <name evidence="11" type="ORF">WEOB_414</name>
</gene>
<comment type="caution">
    <text evidence="9">Lacks conserved residue(s) required for the propagation of feature annotation.</text>
</comment>
<comment type="pathway">
    <text evidence="9">Protein modification; lipoprotein biosynthesis (signal peptide cleavage).</text>
</comment>
<feature type="transmembrane region" description="Helical" evidence="9">
    <location>
        <begin position="76"/>
        <end position="100"/>
    </location>
</feature>
<dbReference type="AlphaFoldDB" id="A0A0H5BX63"/>
<evidence type="ECO:0000313" key="11">
    <source>
        <dbReference type="EMBL" id="CEN32342.1"/>
    </source>
</evidence>
<keyword evidence="6 9" id="KW-0378">Hydrolase</keyword>
<dbReference type="PRINTS" id="PR00781">
    <property type="entry name" value="LIPOSIGPTASE"/>
</dbReference>
<keyword evidence="7 9" id="KW-1133">Transmembrane helix</keyword>
<keyword evidence="8 9" id="KW-0472">Membrane</keyword>
<dbReference type="STRING" id="1594731.WEOB_414"/>
<proteinExistence type="inferred from homology"/>
<evidence type="ECO:0000256" key="10">
    <source>
        <dbReference type="RuleBase" id="RU004181"/>
    </source>
</evidence>
<dbReference type="NCBIfam" id="TIGR00077">
    <property type="entry name" value="lspA"/>
    <property type="match status" value="1"/>
</dbReference>
<feature type="transmembrane region" description="Helical" evidence="9">
    <location>
        <begin position="112"/>
        <end position="131"/>
    </location>
</feature>
<dbReference type="GO" id="GO:0005886">
    <property type="term" value="C:plasma membrane"/>
    <property type="evidence" value="ECO:0007669"/>
    <property type="project" value="UniProtKB-SubCell"/>
</dbReference>
<feature type="transmembrane region" description="Helical" evidence="9">
    <location>
        <begin position="50"/>
        <end position="69"/>
    </location>
</feature>
<dbReference type="Pfam" id="PF01252">
    <property type="entry name" value="Peptidase_A8"/>
    <property type="match status" value="1"/>
</dbReference>
<feature type="active site" evidence="9">
    <location>
        <position position="119"/>
    </location>
</feature>
<evidence type="ECO:0000256" key="6">
    <source>
        <dbReference type="ARBA" id="ARBA00022801"/>
    </source>
</evidence>
<dbReference type="UniPathway" id="UPA00665"/>
<evidence type="ECO:0000256" key="3">
    <source>
        <dbReference type="ARBA" id="ARBA00022670"/>
    </source>
</evidence>
<evidence type="ECO:0000256" key="4">
    <source>
        <dbReference type="ARBA" id="ARBA00022692"/>
    </source>
</evidence>
<comment type="similarity">
    <text evidence="1 9 10">Belongs to the peptidase A8 family.</text>
</comment>
<keyword evidence="3 9" id="KW-0645">Protease</keyword>
<keyword evidence="2 9" id="KW-1003">Cell membrane</keyword>
<dbReference type="Proteomes" id="UP000242753">
    <property type="component" value="Chromosome I"/>
</dbReference>
<evidence type="ECO:0000256" key="8">
    <source>
        <dbReference type="ARBA" id="ARBA00023136"/>
    </source>
</evidence>
<keyword evidence="12" id="KW-1185">Reference proteome</keyword>
<dbReference type="EMBL" id="LN774881">
    <property type="protein sequence ID" value="CEN32342.1"/>
    <property type="molecule type" value="Genomic_DNA"/>
</dbReference>
<comment type="catalytic activity">
    <reaction evidence="9">
        <text>Release of signal peptides from bacterial membrane prolipoproteins. Hydrolyzes -Xaa-Yaa-Zaa-|-(S,diacylglyceryl)Cys-, in which Xaa is hydrophobic (preferably Leu), and Yaa (Ala or Ser) and Zaa (Gly or Ala) have small, neutral side chains.</text>
        <dbReference type="EC" id="3.4.23.36"/>
    </reaction>
</comment>
<dbReference type="KEGG" id="wca:WEOB_414"/>
<evidence type="ECO:0000256" key="1">
    <source>
        <dbReference type="ARBA" id="ARBA00006139"/>
    </source>
</evidence>
<evidence type="ECO:0000256" key="7">
    <source>
        <dbReference type="ARBA" id="ARBA00022989"/>
    </source>
</evidence>
<keyword evidence="11" id="KW-0449">Lipoprotein</keyword>
<dbReference type="HAMAP" id="MF_00161">
    <property type="entry name" value="LspA"/>
    <property type="match status" value="1"/>
</dbReference>
<dbReference type="InterPro" id="IPR001872">
    <property type="entry name" value="Peptidase_A8"/>
</dbReference>
<name>A0A0H5BX63_9ENTR</name>
<keyword evidence="5 9" id="KW-0064">Aspartyl protease</keyword>
<evidence type="ECO:0000256" key="2">
    <source>
        <dbReference type="ARBA" id="ARBA00022475"/>
    </source>
</evidence>
<accession>A0A0H5BX63</accession>
<dbReference type="PANTHER" id="PTHR33695:SF1">
    <property type="entry name" value="LIPOPROTEIN SIGNAL PEPTIDASE"/>
    <property type="match status" value="1"/>
</dbReference>
<evidence type="ECO:0000256" key="9">
    <source>
        <dbReference type="HAMAP-Rule" id="MF_00161"/>
    </source>
</evidence>
<evidence type="ECO:0000256" key="5">
    <source>
        <dbReference type="ARBA" id="ARBA00022750"/>
    </source>
</evidence>
<dbReference type="GO" id="GO:0006508">
    <property type="term" value="P:proteolysis"/>
    <property type="evidence" value="ECO:0007669"/>
    <property type="project" value="UniProtKB-KW"/>
</dbReference>
<evidence type="ECO:0000313" key="12">
    <source>
        <dbReference type="Proteomes" id="UP000242753"/>
    </source>
</evidence>
<dbReference type="EC" id="3.4.23.36" evidence="9"/>
<comment type="function">
    <text evidence="9">This protein specifically catalyzes the removal of signal peptides from prolipoproteins.</text>
</comment>
<protein>
    <recommendedName>
        <fullName evidence="9">Lipoprotein signal peptidase</fullName>
        <ecNumber evidence="9">3.4.23.36</ecNumber>
    </recommendedName>
    <alternativeName>
        <fullName evidence="9">Prolipoprotein signal peptidase</fullName>
    </alternativeName>
    <alternativeName>
        <fullName evidence="9">Signal peptidase II</fullName>
        <shortName evidence="9">SPase II</shortName>
    </alternativeName>
</protein>
<dbReference type="PANTHER" id="PTHR33695">
    <property type="entry name" value="LIPOPROTEIN SIGNAL PEPTIDASE"/>
    <property type="match status" value="1"/>
</dbReference>
<keyword evidence="4 9" id="KW-0812">Transmembrane</keyword>
<organism evidence="11 12">
    <name type="scientific">Candidatus Westeberhardia cardiocondylae</name>
    <dbReference type="NCBI Taxonomy" id="1594731"/>
    <lineage>
        <taxon>Bacteria</taxon>
        <taxon>Pseudomonadati</taxon>
        <taxon>Pseudomonadota</taxon>
        <taxon>Gammaproteobacteria</taxon>
        <taxon>Enterobacterales</taxon>
        <taxon>Enterobacteriaceae</taxon>
        <taxon>ant endosymbionts</taxon>
        <taxon>Candidatus Westeberhardia</taxon>
    </lineage>
</organism>
<comment type="subcellular location">
    <subcellularLocation>
        <location evidence="9">Cell membrane</location>
        <topology evidence="9">Multi-pass membrane protein</topology>
    </subcellularLocation>
</comment>
<sequence length="139" mass="16161">MIDIFSKLIILLYLLPGESIEIIPKYLNFTHIYNPGIIFGIYSNQKKYCYIFSIILSVTMLIILTIKVYKKNKKNSIIYSIIIGGILGNLLNRILLYGIIDFIDFYIYNYHFPIFNFADISIIIGIGLIIFKFNNTKIT</sequence>
<dbReference type="GO" id="GO:0004190">
    <property type="term" value="F:aspartic-type endopeptidase activity"/>
    <property type="evidence" value="ECO:0007669"/>
    <property type="project" value="UniProtKB-UniRule"/>
</dbReference>
<feature type="active site" evidence="9">
    <location>
        <position position="101"/>
    </location>
</feature>